<name>A0A061GSE9_THECC</name>
<dbReference type="EMBL" id="CM001887">
    <property type="protein sequence ID" value="EOY32750.1"/>
    <property type="molecule type" value="Genomic_DNA"/>
</dbReference>
<evidence type="ECO:0000256" key="1">
    <source>
        <dbReference type="SAM" id="SignalP"/>
    </source>
</evidence>
<feature type="signal peptide" evidence="1">
    <location>
        <begin position="1"/>
        <end position="31"/>
    </location>
</feature>
<keyword evidence="3" id="KW-1185">Reference proteome</keyword>
<dbReference type="AlphaFoldDB" id="A0A061GSE9"/>
<dbReference type="InParanoid" id="A0A061GSE9"/>
<accession>A0A061GSE9</accession>
<organism evidence="2 3">
    <name type="scientific">Theobroma cacao</name>
    <name type="common">Cacao</name>
    <name type="synonym">Cocoa</name>
    <dbReference type="NCBI Taxonomy" id="3641"/>
    <lineage>
        <taxon>Eukaryota</taxon>
        <taxon>Viridiplantae</taxon>
        <taxon>Streptophyta</taxon>
        <taxon>Embryophyta</taxon>
        <taxon>Tracheophyta</taxon>
        <taxon>Spermatophyta</taxon>
        <taxon>Magnoliopsida</taxon>
        <taxon>eudicotyledons</taxon>
        <taxon>Gunneridae</taxon>
        <taxon>Pentapetalae</taxon>
        <taxon>rosids</taxon>
        <taxon>malvids</taxon>
        <taxon>Malvales</taxon>
        <taxon>Malvaceae</taxon>
        <taxon>Byttnerioideae</taxon>
        <taxon>Theobroma</taxon>
    </lineage>
</organism>
<evidence type="ECO:0000313" key="3">
    <source>
        <dbReference type="Proteomes" id="UP000026915"/>
    </source>
</evidence>
<dbReference type="Proteomes" id="UP000026915">
    <property type="component" value="Chromosome 9"/>
</dbReference>
<evidence type="ECO:0008006" key="4">
    <source>
        <dbReference type="Google" id="ProtNLM"/>
    </source>
</evidence>
<proteinExistence type="predicted"/>
<reference evidence="2 3" key="1">
    <citation type="journal article" date="2013" name="Genome Biol.">
        <title>The genome sequence of the most widely cultivated cacao type and its use to identify candidate genes regulating pod color.</title>
        <authorList>
            <person name="Motamayor J.C."/>
            <person name="Mockaitis K."/>
            <person name="Schmutz J."/>
            <person name="Haiminen N."/>
            <person name="Iii D.L."/>
            <person name="Cornejo O."/>
            <person name="Findley S.D."/>
            <person name="Zheng P."/>
            <person name="Utro F."/>
            <person name="Royaert S."/>
            <person name="Saski C."/>
            <person name="Jenkins J."/>
            <person name="Podicheti R."/>
            <person name="Zhao M."/>
            <person name="Scheffler B.E."/>
            <person name="Stack J.C."/>
            <person name="Feltus F.A."/>
            <person name="Mustiga G.M."/>
            <person name="Amores F."/>
            <person name="Phillips W."/>
            <person name="Marelli J.P."/>
            <person name="May G.D."/>
            <person name="Shapiro H."/>
            <person name="Ma J."/>
            <person name="Bustamante C.D."/>
            <person name="Schnell R.J."/>
            <person name="Main D."/>
            <person name="Gilbert D."/>
            <person name="Parida L."/>
            <person name="Kuhn D.N."/>
        </authorList>
    </citation>
    <scope>NUCLEOTIDE SEQUENCE [LARGE SCALE GENOMIC DNA]</scope>
    <source>
        <strain evidence="3">cv. Matina 1-6</strain>
    </source>
</reference>
<dbReference type="Gramene" id="EOY32750">
    <property type="protein sequence ID" value="EOY32750"/>
    <property type="gene ID" value="TCM_040780"/>
</dbReference>
<protein>
    <recommendedName>
        <fullName evidence="4">DUF4283 domain-containing protein</fullName>
    </recommendedName>
</protein>
<evidence type="ECO:0000313" key="2">
    <source>
        <dbReference type="EMBL" id="EOY32750.1"/>
    </source>
</evidence>
<keyword evidence="1" id="KW-0732">Signal</keyword>
<sequence>MMTFLMFSASMISVSVRFLLLHEKISPPSDAFEIFAVIGEFGIEGWRFGIWVWGHDLERTVSEKFSHIQVWVKVAPITFSLNNVEVSIIFNFFNHNNSLCVIISLRSLSVVNYLYIYGKC</sequence>
<dbReference type="HOGENOM" id="CLU_2053948_0_0_1"/>
<gene>
    <name evidence="2" type="ORF">TCM_040780</name>
</gene>
<feature type="chain" id="PRO_5001599115" description="DUF4283 domain-containing protein" evidence="1">
    <location>
        <begin position="32"/>
        <end position="120"/>
    </location>
</feature>